<evidence type="ECO:0000313" key="4">
    <source>
        <dbReference type="Proteomes" id="UP001141434"/>
    </source>
</evidence>
<dbReference type="EMBL" id="JAPMSZ010000007">
    <property type="protein sequence ID" value="KAJ5095435.1"/>
    <property type="molecule type" value="Genomic_DNA"/>
</dbReference>
<reference evidence="3" key="1">
    <citation type="submission" date="2022-11" db="EMBL/GenBank/DDBJ databases">
        <authorList>
            <person name="Petersen C."/>
        </authorList>
    </citation>
    <scope>NUCLEOTIDE SEQUENCE</scope>
    <source>
        <strain evidence="3">IBT 34128</strain>
    </source>
</reference>
<dbReference type="PROSITE" id="PS00108">
    <property type="entry name" value="PROTEIN_KINASE_ST"/>
    <property type="match status" value="1"/>
</dbReference>
<evidence type="ECO:0000313" key="3">
    <source>
        <dbReference type="EMBL" id="KAJ5095435.1"/>
    </source>
</evidence>
<keyword evidence="1" id="KW-0732">Signal</keyword>
<keyword evidence="4" id="KW-1185">Reference proteome</keyword>
<reference evidence="3" key="2">
    <citation type="journal article" date="2023" name="IMA Fungus">
        <title>Comparative genomic study of the Penicillium genus elucidates a diverse pangenome and 15 lateral gene transfer events.</title>
        <authorList>
            <person name="Petersen C."/>
            <person name="Sorensen T."/>
            <person name="Nielsen M.R."/>
            <person name="Sondergaard T.E."/>
            <person name="Sorensen J.L."/>
            <person name="Fitzpatrick D.A."/>
            <person name="Frisvad J.C."/>
            <person name="Nielsen K.L."/>
        </authorList>
    </citation>
    <scope>NUCLEOTIDE SEQUENCE</scope>
    <source>
        <strain evidence="3">IBT 34128</strain>
    </source>
</reference>
<protein>
    <recommendedName>
        <fullName evidence="2">Protein kinase domain-containing protein</fullName>
    </recommendedName>
</protein>
<dbReference type="RefSeq" id="XP_056510986.1">
    <property type="nucleotide sequence ID" value="XM_056655373.1"/>
</dbReference>
<feature type="signal peptide" evidence="1">
    <location>
        <begin position="1"/>
        <end position="23"/>
    </location>
</feature>
<feature type="chain" id="PRO_5040962342" description="Protein kinase domain-containing protein" evidence="1">
    <location>
        <begin position="24"/>
        <end position="281"/>
    </location>
</feature>
<gene>
    <name evidence="3" type="ORF">NUU61_004791</name>
</gene>
<evidence type="ECO:0000259" key="2">
    <source>
        <dbReference type="PROSITE" id="PS50011"/>
    </source>
</evidence>
<dbReference type="SMART" id="SM00220">
    <property type="entry name" value="S_TKc"/>
    <property type="match status" value="1"/>
</dbReference>
<proteinExistence type="predicted"/>
<dbReference type="AlphaFoldDB" id="A0A9W9F874"/>
<dbReference type="PROSITE" id="PS50011">
    <property type="entry name" value="PROTEIN_KINASE_DOM"/>
    <property type="match status" value="1"/>
</dbReference>
<organism evidence="3 4">
    <name type="scientific">Penicillium alfredii</name>
    <dbReference type="NCBI Taxonomy" id="1506179"/>
    <lineage>
        <taxon>Eukaryota</taxon>
        <taxon>Fungi</taxon>
        <taxon>Dikarya</taxon>
        <taxon>Ascomycota</taxon>
        <taxon>Pezizomycotina</taxon>
        <taxon>Eurotiomycetes</taxon>
        <taxon>Eurotiomycetidae</taxon>
        <taxon>Eurotiales</taxon>
        <taxon>Aspergillaceae</taxon>
        <taxon>Penicillium</taxon>
    </lineage>
</organism>
<comment type="caution">
    <text evidence="3">The sequence shown here is derived from an EMBL/GenBank/DDBJ whole genome shotgun (WGS) entry which is preliminary data.</text>
</comment>
<dbReference type="SUPFAM" id="SSF56112">
    <property type="entry name" value="Protein kinase-like (PK-like)"/>
    <property type="match status" value="1"/>
</dbReference>
<dbReference type="GO" id="GO:0005524">
    <property type="term" value="F:ATP binding"/>
    <property type="evidence" value="ECO:0007669"/>
    <property type="project" value="InterPro"/>
</dbReference>
<dbReference type="InterPro" id="IPR008271">
    <property type="entry name" value="Ser/Thr_kinase_AS"/>
</dbReference>
<dbReference type="Pfam" id="PF00069">
    <property type="entry name" value="Pkinase"/>
    <property type="match status" value="1"/>
</dbReference>
<dbReference type="GO" id="GO:0004672">
    <property type="term" value="F:protein kinase activity"/>
    <property type="evidence" value="ECO:0007669"/>
    <property type="project" value="InterPro"/>
</dbReference>
<feature type="domain" description="Protein kinase" evidence="2">
    <location>
        <begin position="97"/>
        <end position="281"/>
    </location>
</feature>
<dbReference type="GeneID" id="81394541"/>
<dbReference type="Gene3D" id="1.10.510.10">
    <property type="entry name" value="Transferase(Phosphotransferase) domain 1"/>
    <property type="match status" value="1"/>
</dbReference>
<name>A0A9W9F874_9EURO</name>
<dbReference type="Proteomes" id="UP001141434">
    <property type="component" value="Unassembled WGS sequence"/>
</dbReference>
<accession>A0A9W9F874</accession>
<dbReference type="InterPro" id="IPR011009">
    <property type="entry name" value="Kinase-like_dom_sf"/>
</dbReference>
<dbReference type="InterPro" id="IPR000719">
    <property type="entry name" value="Prot_kinase_dom"/>
</dbReference>
<dbReference type="OrthoDB" id="4062651at2759"/>
<evidence type="ECO:0000256" key="1">
    <source>
        <dbReference type="SAM" id="SignalP"/>
    </source>
</evidence>
<sequence>MHLFYLRLVLWGVYSLLVLQVISIPVPEENLPLSQIDDGNEFVPRNSLDGAPSLVRRAENAPPKSHCYDLAEKVMQVPRPKYLFPPGKQNQGSVSLAEKLGAGGGGGQGSVWMGQLKYYDTPRNRALGLKINLPRRVAVKISQGGRGVDQSLLADEIGSRWILRNLEIFWDPGNKQSVQVMDRAGLDMLTALSENKRFNRDWAMWNFGGALLDAHSMGIVHRDVKPENMVIRFRRVYLIDWDFAVDLRKSNEYSAPGTRGYHLQVTFFLPRGSTRANLSGA</sequence>